<dbReference type="GO" id="GO:0016747">
    <property type="term" value="F:acyltransferase activity, transferring groups other than amino-acyl groups"/>
    <property type="evidence" value="ECO:0007669"/>
    <property type="project" value="InterPro"/>
</dbReference>
<dbReference type="InterPro" id="IPR000182">
    <property type="entry name" value="GNAT_dom"/>
</dbReference>
<dbReference type="PANTHER" id="PTHR39173:SF1">
    <property type="entry name" value="ACETYLTRANSFERASE"/>
    <property type="match status" value="1"/>
</dbReference>
<evidence type="ECO:0000313" key="3">
    <source>
        <dbReference type="Proteomes" id="UP000501534"/>
    </source>
</evidence>
<dbReference type="Gene3D" id="3.40.630.30">
    <property type="match status" value="1"/>
</dbReference>
<sequence length="188" mass="20832">MKIVRPLEEHLPSFMAALEQGWSPDTTRGPEAAAEALEVVRRDPAKFLERAVDREAAGDPVKLPDGSVVPRIPGYNHWMWDGEFCGTIGFRWQPGGAALLPHVLGHIGYAVVPWKRRKGYATEALRQLLPIVAQEGLPYVEITCDPSNEPSIKVIETNGGVLIERFTKPAQFGGNPGLRYRIHFQEVA</sequence>
<feature type="domain" description="N-acetyltransferase" evidence="1">
    <location>
        <begin position="2"/>
        <end position="185"/>
    </location>
</feature>
<dbReference type="SUPFAM" id="SSF55729">
    <property type="entry name" value="Acyl-CoA N-acyltransferases (Nat)"/>
    <property type="match status" value="1"/>
</dbReference>
<dbReference type="InterPro" id="IPR016181">
    <property type="entry name" value="Acyl_CoA_acyltransferase"/>
</dbReference>
<keyword evidence="3" id="KW-1185">Reference proteome</keyword>
<dbReference type="Pfam" id="PF13302">
    <property type="entry name" value="Acetyltransf_3"/>
    <property type="match status" value="1"/>
</dbReference>
<dbReference type="AlphaFoldDB" id="A0A6M4GSF5"/>
<reference evidence="2 3" key="1">
    <citation type="submission" date="2020-04" db="EMBL/GenBank/DDBJ databases">
        <title>Usitatibacter rugosus gen. nov., sp. nov. and Usitatibacter palustris sp. nov., novel members of Usitatibacteraceae fam. nov. within the order Nitrosomonadales isolated from soil.</title>
        <authorList>
            <person name="Huber K.J."/>
            <person name="Neumann-Schaal M."/>
            <person name="Geppert A."/>
            <person name="Luckner M."/>
            <person name="Wanner G."/>
            <person name="Overmann J."/>
        </authorList>
    </citation>
    <scope>NUCLEOTIDE SEQUENCE [LARGE SCALE GENOMIC DNA]</scope>
    <source>
        <strain evidence="2 3">0125_3</strain>
    </source>
</reference>
<dbReference type="PANTHER" id="PTHR39173">
    <property type="entry name" value="ACETYLTRANSFERASE"/>
    <property type="match status" value="1"/>
</dbReference>
<evidence type="ECO:0000313" key="2">
    <source>
        <dbReference type="EMBL" id="QJR10026.1"/>
    </source>
</evidence>
<name>A0A6M4GSF5_9PROT</name>
<evidence type="ECO:0000259" key="1">
    <source>
        <dbReference type="PROSITE" id="PS51186"/>
    </source>
</evidence>
<dbReference type="Proteomes" id="UP000501534">
    <property type="component" value="Chromosome"/>
</dbReference>
<protein>
    <recommendedName>
        <fullName evidence="1">N-acetyltransferase domain-containing protein</fullName>
    </recommendedName>
</protein>
<dbReference type="PROSITE" id="PS51186">
    <property type="entry name" value="GNAT"/>
    <property type="match status" value="1"/>
</dbReference>
<gene>
    <name evidence="2" type="ORF">DSM104443_01077</name>
</gene>
<organism evidence="2 3">
    <name type="scientific">Usitatibacter rugosus</name>
    <dbReference type="NCBI Taxonomy" id="2732067"/>
    <lineage>
        <taxon>Bacteria</taxon>
        <taxon>Pseudomonadati</taxon>
        <taxon>Pseudomonadota</taxon>
        <taxon>Betaproteobacteria</taxon>
        <taxon>Nitrosomonadales</taxon>
        <taxon>Usitatibacteraceae</taxon>
        <taxon>Usitatibacter</taxon>
    </lineage>
</organism>
<accession>A0A6M4GSF5</accession>
<dbReference type="RefSeq" id="WP_212756964.1">
    <property type="nucleotide sequence ID" value="NZ_CP053069.1"/>
</dbReference>
<proteinExistence type="predicted"/>
<dbReference type="KEGG" id="uru:DSM104443_01077"/>
<dbReference type="EMBL" id="CP053069">
    <property type="protein sequence ID" value="QJR10026.1"/>
    <property type="molecule type" value="Genomic_DNA"/>
</dbReference>